<sequence length="210" mass="24193">MAAESDHFCLQRLYDLFYACHAEDGTICLENYVTAYYEISKLLKLMGTVFGFVKSDVDEKIEILQEFRKSDIGDKYKTIQGMIEYEVETKTTNNKKKASGARTLLRLHRALEFIVDLFKALKESGEHDKMSAITSKSYYRTLSKHHPWLIRKGVDVAVYTLPSRKHFIEKLKISDMSQAEKLLESTAALGHKIFDVVEQAYTDNKLHDLP</sequence>
<evidence type="ECO:0000259" key="1">
    <source>
        <dbReference type="Pfam" id="PF08718"/>
    </source>
</evidence>
<keyword evidence="3" id="KW-1185">Reference proteome</keyword>
<organism evidence="2 3">
    <name type="scientific">Mya arenaria</name>
    <name type="common">Soft-shell clam</name>
    <dbReference type="NCBI Taxonomy" id="6604"/>
    <lineage>
        <taxon>Eukaryota</taxon>
        <taxon>Metazoa</taxon>
        <taxon>Spiralia</taxon>
        <taxon>Lophotrochozoa</taxon>
        <taxon>Mollusca</taxon>
        <taxon>Bivalvia</taxon>
        <taxon>Autobranchia</taxon>
        <taxon>Heteroconchia</taxon>
        <taxon>Euheterodonta</taxon>
        <taxon>Imparidentia</taxon>
        <taxon>Neoheterodontei</taxon>
        <taxon>Myida</taxon>
        <taxon>Myoidea</taxon>
        <taxon>Myidae</taxon>
        <taxon>Mya</taxon>
    </lineage>
</organism>
<reference evidence="2" key="1">
    <citation type="submission" date="2022-11" db="EMBL/GenBank/DDBJ databases">
        <title>Centuries of genome instability and evolution in soft-shell clam transmissible cancer (bioRxiv).</title>
        <authorList>
            <person name="Hart S.F.M."/>
            <person name="Yonemitsu M.A."/>
            <person name="Giersch R.M."/>
            <person name="Beal B.F."/>
            <person name="Arriagada G."/>
            <person name="Davis B.W."/>
            <person name="Ostrander E.A."/>
            <person name="Goff S.P."/>
            <person name="Metzger M.J."/>
        </authorList>
    </citation>
    <scope>NUCLEOTIDE SEQUENCE</scope>
    <source>
        <strain evidence="2">MELC-2E11</strain>
        <tissue evidence="2">Siphon/mantle</tissue>
    </source>
</reference>
<dbReference type="EMBL" id="CP111020">
    <property type="protein sequence ID" value="WAR13851.1"/>
    <property type="molecule type" value="Genomic_DNA"/>
</dbReference>
<accession>A0ABY7EYW8</accession>
<dbReference type="SUPFAM" id="SSF110004">
    <property type="entry name" value="Glycolipid transfer protein, GLTP"/>
    <property type="match status" value="1"/>
</dbReference>
<dbReference type="InterPro" id="IPR036497">
    <property type="entry name" value="GLTP_sf"/>
</dbReference>
<dbReference type="Gene3D" id="1.10.3520.10">
    <property type="entry name" value="Glycolipid transfer protein"/>
    <property type="match status" value="1"/>
</dbReference>
<evidence type="ECO:0000313" key="2">
    <source>
        <dbReference type="EMBL" id="WAR13851.1"/>
    </source>
</evidence>
<dbReference type="InterPro" id="IPR014830">
    <property type="entry name" value="Glycolipid_transfer_prot_dom"/>
</dbReference>
<feature type="domain" description="Glycolipid transfer protein" evidence="1">
    <location>
        <begin position="29"/>
        <end position="172"/>
    </location>
</feature>
<evidence type="ECO:0000313" key="3">
    <source>
        <dbReference type="Proteomes" id="UP001164746"/>
    </source>
</evidence>
<dbReference type="PANTHER" id="PTHR10219:SF43">
    <property type="entry name" value="GLYCOLIPID TRANSFER PROTEIN DOMAIN-CONTAINING PROTEIN"/>
    <property type="match status" value="1"/>
</dbReference>
<gene>
    <name evidence="2" type="ORF">MAR_003956</name>
</gene>
<dbReference type="Proteomes" id="UP001164746">
    <property type="component" value="Chromosome 9"/>
</dbReference>
<protein>
    <submittedName>
        <fullName evidence="2">CPTP-like protein</fullName>
    </submittedName>
</protein>
<name>A0ABY7EYW8_MYAAR</name>
<dbReference type="PANTHER" id="PTHR10219">
    <property type="entry name" value="GLYCOLIPID TRANSFER PROTEIN-RELATED"/>
    <property type="match status" value="1"/>
</dbReference>
<dbReference type="Pfam" id="PF08718">
    <property type="entry name" value="GLTP"/>
    <property type="match status" value="1"/>
</dbReference>
<proteinExistence type="predicted"/>